<dbReference type="InterPro" id="IPR058792">
    <property type="entry name" value="Beta-barrel_RND_2"/>
</dbReference>
<name>A0ABY8QHM2_9RHOB</name>
<comment type="similarity">
    <text evidence="1">Belongs to the membrane fusion protein (MFP) (TC 8.A.1) family.</text>
</comment>
<evidence type="ECO:0000259" key="3">
    <source>
        <dbReference type="Pfam" id="PF25917"/>
    </source>
</evidence>
<evidence type="ECO:0000256" key="2">
    <source>
        <dbReference type="SAM" id="Coils"/>
    </source>
</evidence>
<evidence type="ECO:0000313" key="5">
    <source>
        <dbReference type="EMBL" id="WGW04144.1"/>
    </source>
</evidence>
<dbReference type="Proteomes" id="UP001241605">
    <property type="component" value="Chromosome"/>
</dbReference>
<evidence type="ECO:0000259" key="4">
    <source>
        <dbReference type="Pfam" id="PF25954"/>
    </source>
</evidence>
<feature type="domain" description="CusB-like beta-barrel" evidence="4">
    <location>
        <begin position="213"/>
        <end position="286"/>
    </location>
</feature>
<organism evidence="5 6">
    <name type="scientific">Tropicibacter oceani</name>
    <dbReference type="NCBI Taxonomy" id="3058420"/>
    <lineage>
        <taxon>Bacteria</taxon>
        <taxon>Pseudomonadati</taxon>
        <taxon>Pseudomonadota</taxon>
        <taxon>Alphaproteobacteria</taxon>
        <taxon>Rhodobacterales</taxon>
        <taxon>Roseobacteraceae</taxon>
        <taxon>Tropicibacter</taxon>
    </lineage>
</organism>
<keyword evidence="2" id="KW-0175">Coiled coil</keyword>
<reference evidence="5 6" key="1">
    <citation type="submission" date="2023-05" db="EMBL/GenBank/DDBJ databases">
        <title>YMD87, complete Genome.</title>
        <authorList>
            <person name="Zhang J."/>
            <person name="Xu X."/>
        </authorList>
    </citation>
    <scope>NUCLEOTIDE SEQUENCE [LARGE SCALE GENOMIC DNA]</scope>
    <source>
        <strain evidence="5 6">YMD87</strain>
    </source>
</reference>
<dbReference type="InterPro" id="IPR058625">
    <property type="entry name" value="MdtA-like_BSH"/>
</dbReference>
<dbReference type="Gene3D" id="2.40.50.100">
    <property type="match status" value="1"/>
</dbReference>
<dbReference type="PANTHER" id="PTHR30469:SF11">
    <property type="entry name" value="BLL4320 PROTEIN"/>
    <property type="match status" value="1"/>
</dbReference>
<dbReference type="Gene3D" id="2.40.420.20">
    <property type="match status" value="1"/>
</dbReference>
<protein>
    <submittedName>
        <fullName evidence="5">Efflux RND transporter periplasmic adaptor subunit</fullName>
    </submittedName>
</protein>
<dbReference type="InterPro" id="IPR006143">
    <property type="entry name" value="RND_pump_MFP"/>
</dbReference>
<dbReference type="PANTHER" id="PTHR30469">
    <property type="entry name" value="MULTIDRUG RESISTANCE PROTEIN MDTA"/>
    <property type="match status" value="1"/>
</dbReference>
<sequence>MKKLVYFAASLAIIAGAYVWSFGVPGAAAPGAGGAAPMTQGPGGPGGRGATTVVLTPLEMQPYEDSFRAIGSSEAVSSATVTADVSGRIVELNLTPNAEVSQGDVLVQLDARAATLSLETAQNELEQASATVTRYERLQQSGNSTVSEVTISEARLAQRLAEASVGQAELALEDLTIRAPISGKLGLSEIKVGDFITANTPIVTIDDASALLVEFELPERSVGFLSLGREVTLGTPSLTGRFFKGEITSFDSRIDAVTRSVTVKARVENPDGTLWPGMTFTARLSNLSDPLLVVPTTAITWSRDGASVWFEADGKAQSTPATILFRRDESVWLDVDLPVGTMMITEGAHKLRPGSAIADANAEPQQPVQEQK</sequence>
<accession>A0ABY8QHM2</accession>
<feature type="domain" description="Multidrug resistance protein MdtA-like barrel-sandwich hybrid" evidence="3">
    <location>
        <begin position="79"/>
        <end position="201"/>
    </location>
</feature>
<feature type="coiled-coil region" evidence="2">
    <location>
        <begin position="111"/>
        <end position="138"/>
    </location>
</feature>
<dbReference type="EMBL" id="CP124616">
    <property type="protein sequence ID" value="WGW04144.1"/>
    <property type="molecule type" value="Genomic_DNA"/>
</dbReference>
<dbReference type="Pfam" id="PF25917">
    <property type="entry name" value="BSH_RND"/>
    <property type="match status" value="1"/>
</dbReference>
<dbReference type="Gene3D" id="2.40.30.170">
    <property type="match status" value="1"/>
</dbReference>
<dbReference type="SUPFAM" id="SSF111369">
    <property type="entry name" value="HlyD-like secretion proteins"/>
    <property type="match status" value="1"/>
</dbReference>
<dbReference type="Gene3D" id="1.10.287.470">
    <property type="entry name" value="Helix hairpin bin"/>
    <property type="match status" value="1"/>
</dbReference>
<dbReference type="RefSeq" id="WP_282300775.1">
    <property type="nucleotide sequence ID" value="NZ_CP124616.1"/>
</dbReference>
<evidence type="ECO:0000313" key="6">
    <source>
        <dbReference type="Proteomes" id="UP001241605"/>
    </source>
</evidence>
<proteinExistence type="inferred from homology"/>
<evidence type="ECO:0000256" key="1">
    <source>
        <dbReference type="ARBA" id="ARBA00009477"/>
    </source>
</evidence>
<dbReference type="Pfam" id="PF25954">
    <property type="entry name" value="Beta-barrel_RND_2"/>
    <property type="match status" value="1"/>
</dbReference>
<keyword evidence="6" id="KW-1185">Reference proteome</keyword>
<dbReference type="NCBIfam" id="TIGR01730">
    <property type="entry name" value="RND_mfp"/>
    <property type="match status" value="1"/>
</dbReference>
<gene>
    <name evidence="5" type="ORF">QF118_00975</name>
</gene>